<evidence type="ECO:0000259" key="8">
    <source>
        <dbReference type="SMART" id="SM00363"/>
    </source>
</evidence>
<dbReference type="GO" id="GO:0003735">
    <property type="term" value="F:structural constituent of ribosome"/>
    <property type="evidence" value="ECO:0007669"/>
    <property type="project" value="InterPro"/>
</dbReference>
<evidence type="ECO:0000259" key="9">
    <source>
        <dbReference type="SMART" id="SM01390"/>
    </source>
</evidence>
<keyword evidence="2 7" id="KW-0699">rRNA-binding</keyword>
<keyword evidence="3 7" id="KW-0694">RNA-binding</keyword>
<dbReference type="PANTHER" id="PTHR11831:SF4">
    <property type="entry name" value="SMALL RIBOSOMAL SUBUNIT PROTEIN US4M"/>
    <property type="match status" value="1"/>
</dbReference>
<keyword evidence="5 7" id="KW-0687">Ribonucleoprotein</keyword>
<evidence type="ECO:0000256" key="4">
    <source>
        <dbReference type="ARBA" id="ARBA00022980"/>
    </source>
</evidence>
<dbReference type="Gene3D" id="1.10.1050.10">
    <property type="entry name" value="Ribosomal Protein S4 Delta 41, Chain A, domain 1"/>
    <property type="match status" value="1"/>
</dbReference>
<evidence type="ECO:0000256" key="5">
    <source>
        <dbReference type="ARBA" id="ARBA00023274"/>
    </source>
</evidence>
<reference evidence="10" key="1">
    <citation type="submission" date="2023-05" db="EMBL/GenBank/DDBJ databases">
        <title>Mycoplasma phocimorsus sp. nov., isolated from Scandinavian patients with seal finger or septic arthritis after contact with seals.</title>
        <authorList>
            <person name="Skafte-Holm A."/>
            <person name="Pedersen T.R."/>
            <person name="Froelund M."/>
            <person name="Stegger M."/>
            <person name="Qvortrup K."/>
            <person name="Michaels D.L."/>
            <person name="Brown D.R."/>
            <person name="Jensen J.S."/>
        </authorList>
    </citation>
    <scope>NUCLEOTIDE SEQUENCE</scope>
    <source>
        <strain evidence="10">M5725</strain>
    </source>
</reference>
<gene>
    <name evidence="7 10" type="primary">rpsD</name>
    <name evidence="10" type="ORF">QLQ80_00760</name>
</gene>
<evidence type="ECO:0000313" key="10">
    <source>
        <dbReference type="EMBL" id="MDJ1645621.1"/>
    </source>
</evidence>
<accession>A0AAJ1PTL9</accession>
<name>A0AAJ1PTL9_9MOLU</name>
<dbReference type="AlphaFoldDB" id="A0AAJ1PTL9"/>
<dbReference type="InterPro" id="IPR005709">
    <property type="entry name" value="Ribosomal_uS4_bac-type"/>
</dbReference>
<dbReference type="FunFam" id="3.10.290.10:FF:000001">
    <property type="entry name" value="30S ribosomal protein S4"/>
    <property type="match status" value="1"/>
</dbReference>
<comment type="subunit">
    <text evidence="7">Part of the 30S ribosomal subunit. Contacts protein S5. The interaction surface between S4 and S5 is involved in control of translational fidelity.</text>
</comment>
<dbReference type="PROSITE" id="PS50889">
    <property type="entry name" value="S4"/>
    <property type="match status" value="1"/>
</dbReference>
<comment type="similarity">
    <text evidence="1 7">Belongs to the universal ribosomal protein uS4 family.</text>
</comment>
<dbReference type="NCBIfam" id="TIGR01017">
    <property type="entry name" value="rpsD_bact"/>
    <property type="match status" value="1"/>
</dbReference>
<dbReference type="RefSeq" id="WP_283823910.1">
    <property type="nucleotide sequence ID" value="NZ_JASDAY010000043.1"/>
</dbReference>
<dbReference type="SMART" id="SM01390">
    <property type="entry name" value="Ribosomal_S4"/>
    <property type="match status" value="1"/>
</dbReference>
<comment type="function">
    <text evidence="7">With S5 and S12 plays an important role in translational accuracy.</text>
</comment>
<evidence type="ECO:0000256" key="2">
    <source>
        <dbReference type="ARBA" id="ARBA00022730"/>
    </source>
</evidence>
<organism evidence="10 11">
    <name type="scientific">Mycoplasma phocimorsus</name>
    <dbReference type="NCBI Taxonomy" id="3045839"/>
    <lineage>
        <taxon>Bacteria</taxon>
        <taxon>Bacillati</taxon>
        <taxon>Mycoplasmatota</taxon>
        <taxon>Mollicutes</taxon>
        <taxon>Mycoplasmataceae</taxon>
        <taxon>Mycoplasma</taxon>
    </lineage>
</organism>
<feature type="domain" description="Small ribosomal subunit protein uS4 N-terminal" evidence="9">
    <location>
        <begin position="3"/>
        <end position="93"/>
    </location>
</feature>
<dbReference type="Proteomes" id="UP001224428">
    <property type="component" value="Unassembled WGS sequence"/>
</dbReference>
<dbReference type="InterPro" id="IPR022801">
    <property type="entry name" value="Ribosomal_uS4"/>
</dbReference>
<feature type="domain" description="RNA-binding S4" evidence="8">
    <location>
        <begin position="94"/>
        <end position="158"/>
    </location>
</feature>
<dbReference type="PANTHER" id="PTHR11831">
    <property type="entry name" value="30S 40S RIBOSOMAL PROTEIN"/>
    <property type="match status" value="1"/>
</dbReference>
<evidence type="ECO:0000256" key="1">
    <source>
        <dbReference type="ARBA" id="ARBA00007465"/>
    </source>
</evidence>
<dbReference type="GO" id="GO:0042274">
    <property type="term" value="P:ribosomal small subunit biogenesis"/>
    <property type="evidence" value="ECO:0007669"/>
    <property type="project" value="TreeGrafter"/>
</dbReference>
<dbReference type="SMART" id="SM00363">
    <property type="entry name" value="S4"/>
    <property type="match status" value="1"/>
</dbReference>
<dbReference type="EMBL" id="JASDDP010000008">
    <property type="protein sequence ID" value="MDJ1645621.1"/>
    <property type="molecule type" value="Genomic_DNA"/>
</dbReference>
<protein>
    <recommendedName>
        <fullName evidence="6 7">Small ribosomal subunit protein uS4</fullName>
    </recommendedName>
</protein>
<dbReference type="CDD" id="cd00165">
    <property type="entry name" value="S4"/>
    <property type="match status" value="1"/>
</dbReference>
<dbReference type="Pfam" id="PF01479">
    <property type="entry name" value="S4"/>
    <property type="match status" value="1"/>
</dbReference>
<evidence type="ECO:0000256" key="3">
    <source>
        <dbReference type="ARBA" id="ARBA00022884"/>
    </source>
</evidence>
<evidence type="ECO:0000256" key="7">
    <source>
        <dbReference type="HAMAP-Rule" id="MF_01306"/>
    </source>
</evidence>
<dbReference type="Pfam" id="PF00163">
    <property type="entry name" value="Ribosomal_S4"/>
    <property type="match status" value="1"/>
</dbReference>
<keyword evidence="4 7" id="KW-0689">Ribosomal protein</keyword>
<evidence type="ECO:0000313" key="11">
    <source>
        <dbReference type="Proteomes" id="UP001224428"/>
    </source>
</evidence>
<dbReference type="InterPro" id="IPR002942">
    <property type="entry name" value="S4_RNA-bd"/>
</dbReference>
<dbReference type="InterPro" id="IPR001912">
    <property type="entry name" value="Ribosomal_uS4_N"/>
</dbReference>
<comment type="function">
    <text evidence="7">One of the primary rRNA binding proteins, it binds directly to 16S rRNA where it nucleates assembly of the body of the 30S subunit.</text>
</comment>
<dbReference type="InterPro" id="IPR036986">
    <property type="entry name" value="S4_RNA-bd_sf"/>
</dbReference>
<comment type="caution">
    <text evidence="10">The sequence shown here is derived from an EMBL/GenBank/DDBJ whole genome shotgun (WGS) entry which is preliminary data.</text>
</comment>
<dbReference type="NCBIfam" id="NF003717">
    <property type="entry name" value="PRK05327.1"/>
    <property type="match status" value="1"/>
</dbReference>
<dbReference type="SUPFAM" id="SSF55174">
    <property type="entry name" value="Alpha-L RNA-binding motif"/>
    <property type="match status" value="1"/>
</dbReference>
<keyword evidence="11" id="KW-1185">Reference proteome</keyword>
<dbReference type="GO" id="GO:0015935">
    <property type="term" value="C:small ribosomal subunit"/>
    <property type="evidence" value="ECO:0007669"/>
    <property type="project" value="InterPro"/>
</dbReference>
<evidence type="ECO:0000256" key="6">
    <source>
        <dbReference type="ARBA" id="ARBA00035254"/>
    </source>
</evidence>
<dbReference type="GO" id="GO:0019843">
    <property type="term" value="F:rRNA binding"/>
    <property type="evidence" value="ECO:0007669"/>
    <property type="project" value="UniProtKB-UniRule"/>
</dbReference>
<sequence length="199" mass="23293">MSRYRGPVFKKSRRYGFSILESGKEFAKGRKREYAPGQHGQKRTKLSDYGLHMYEKQKLKFTYGLTEKQFRKTFDKSSKLSGIAGTNFLQMLEARFDNIIYRAGLAQTRRQARQLVTHGHFLLNGKKANIPSINVQLGDVIELKEASRKNVQILESIEQRKASDWLTVKEFKITFDRLPERKELHKDINEALIVEYYNK</sequence>
<proteinExistence type="inferred from homology"/>
<dbReference type="GO" id="GO:0006412">
    <property type="term" value="P:translation"/>
    <property type="evidence" value="ECO:0007669"/>
    <property type="project" value="UniProtKB-UniRule"/>
</dbReference>
<dbReference type="Gene3D" id="3.10.290.10">
    <property type="entry name" value="RNA-binding S4 domain"/>
    <property type="match status" value="1"/>
</dbReference>
<dbReference type="HAMAP" id="MF_01306_B">
    <property type="entry name" value="Ribosomal_uS4_B"/>
    <property type="match status" value="1"/>
</dbReference>